<dbReference type="SMART" id="SM00320">
    <property type="entry name" value="WD40"/>
    <property type="match status" value="5"/>
</dbReference>
<feature type="region of interest" description="Disordered" evidence="4">
    <location>
        <begin position="1"/>
        <end position="42"/>
    </location>
</feature>
<feature type="compositionally biased region" description="Polar residues" evidence="4">
    <location>
        <begin position="386"/>
        <end position="400"/>
    </location>
</feature>
<dbReference type="Pfam" id="PF00400">
    <property type="entry name" value="WD40"/>
    <property type="match status" value="1"/>
</dbReference>
<dbReference type="AlphaFoldDB" id="A0A8K0JLQ5"/>
<dbReference type="PANTHER" id="PTHR15574">
    <property type="entry name" value="WD REPEAT DOMAIN-CONTAINING FAMILY"/>
    <property type="match status" value="1"/>
</dbReference>
<feature type="compositionally biased region" description="Acidic residues" evidence="4">
    <location>
        <begin position="465"/>
        <end position="479"/>
    </location>
</feature>
<dbReference type="InterPro" id="IPR045151">
    <property type="entry name" value="DCAF8"/>
</dbReference>
<dbReference type="GO" id="GO:0045717">
    <property type="term" value="P:negative regulation of fatty acid biosynthetic process"/>
    <property type="evidence" value="ECO:0007669"/>
    <property type="project" value="TreeGrafter"/>
</dbReference>
<evidence type="ECO:0000256" key="2">
    <source>
        <dbReference type="ARBA" id="ARBA00022737"/>
    </source>
</evidence>
<protein>
    <recommendedName>
        <fullName evidence="7">WD40 repeat-like protein</fullName>
    </recommendedName>
</protein>
<keyword evidence="1 3" id="KW-0853">WD repeat</keyword>
<evidence type="ECO:0008006" key="7">
    <source>
        <dbReference type="Google" id="ProtNLM"/>
    </source>
</evidence>
<name>A0A8K0JLQ5_9TREE</name>
<dbReference type="InterPro" id="IPR015943">
    <property type="entry name" value="WD40/YVTN_repeat-like_dom_sf"/>
</dbReference>
<reference evidence="5" key="1">
    <citation type="submission" date="2020-04" db="EMBL/GenBank/DDBJ databases">
        <title>Analysis of mating type loci in Filobasidium floriforme.</title>
        <authorList>
            <person name="Nowrousian M."/>
        </authorList>
    </citation>
    <scope>NUCLEOTIDE SEQUENCE</scope>
    <source>
        <strain evidence="5">CBS 6242</strain>
    </source>
</reference>
<evidence type="ECO:0000313" key="6">
    <source>
        <dbReference type="Proteomes" id="UP000812966"/>
    </source>
</evidence>
<feature type="repeat" description="WD" evidence="3">
    <location>
        <begin position="66"/>
        <end position="107"/>
    </location>
</feature>
<dbReference type="InterPro" id="IPR001680">
    <property type="entry name" value="WD40_rpt"/>
</dbReference>
<feature type="region of interest" description="Disordered" evidence="4">
    <location>
        <begin position="365"/>
        <end position="400"/>
    </location>
</feature>
<dbReference type="EMBL" id="JABELV010000079">
    <property type="protein sequence ID" value="KAG7531942.1"/>
    <property type="molecule type" value="Genomic_DNA"/>
</dbReference>
<sequence>MTTTPVHPVHRFGNRYGRSFPSKHMEFRTRGPSGSGGARSHRSALLDTPNFWRELDLSQTLGDNETYGHTGCVNALSWSHDGSQLLSGSDDARLCIWEPDENTAPTAQTPHPLRLKESIQTAHRANIFSAKFLPQANHPTIASVAGDSRVMVYDVERLGRTNSVVDELDGRSGSGVKEIMCHTDRVKRISTEDNPHVFLTVSEDGTVRQHDLRTHHRCRTGPRRGTNCPVPLLEAPGGIELYTLSVSKLNPYLFTVAGTSEYAFLQDRRMTRQISQEWSHQVDPESQVQCVRRFGLPPGESGVTRRSRWGSPRHITAVRMSPDVAEGLLEAFSGYGVALYSIHDNPGLGNRPTQDITANHRHRNMTKDTADQPEPSETGAAAIGPSRTQTEQVAVPATSTTIEDDMEVDPVGLGTTAPPAQTAPRQYHLSDFLLDMNQDRLLPPFRSADETVESEVPPEDTPSQSEDEDGSNDDDDDMQADAVGMDGPDQSGWAGVPIVYPRCTYKGARNVETVKDVSFGGARSDKICSGSDDGNWFMWDKATGRLEGIWEGDESVVNVVEQHPSLPIFAVSGIDSTVKVFAPLHGYHGQSKGRLHHADEIIDSNKRPEPSPVGYSMRQFRALIESRLDRQLAGGDENDEEPECRVQ</sequence>
<dbReference type="GO" id="GO:0080008">
    <property type="term" value="C:Cul4-RING E3 ubiquitin ligase complex"/>
    <property type="evidence" value="ECO:0007669"/>
    <property type="project" value="TreeGrafter"/>
</dbReference>
<organism evidence="5 6">
    <name type="scientific">Filobasidium floriforme</name>
    <dbReference type="NCBI Taxonomy" id="5210"/>
    <lineage>
        <taxon>Eukaryota</taxon>
        <taxon>Fungi</taxon>
        <taxon>Dikarya</taxon>
        <taxon>Basidiomycota</taxon>
        <taxon>Agaricomycotina</taxon>
        <taxon>Tremellomycetes</taxon>
        <taxon>Filobasidiales</taxon>
        <taxon>Filobasidiaceae</taxon>
        <taxon>Filobasidium</taxon>
    </lineage>
</organism>
<dbReference type="SUPFAM" id="SSF50978">
    <property type="entry name" value="WD40 repeat-like"/>
    <property type="match status" value="1"/>
</dbReference>
<keyword evidence="6" id="KW-1185">Reference proteome</keyword>
<accession>A0A8K0JLQ5</accession>
<dbReference type="PROSITE" id="PS50294">
    <property type="entry name" value="WD_REPEATS_REGION"/>
    <property type="match status" value="1"/>
</dbReference>
<feature type="region of interest" description="Disordered" evidence="4">
    <location>
        <begin position="448"/>
        <end position="493"/>
    </location>
</feature>
<gene>
    <name evidence="5" type="ORF">FFLO_04010</name>
</gene>
<dbReference type="GO" id="GO:0005737">
    <property type="term" value="C:cytoplasm"/>
    <property type="evidence" value="ECO:0007669"/>
    <property type="project" value="TreeGrafter"/>
</dbReference>
<evidence type="ECO:0000313" key="5">
    <source>
        <dbReference type="EMBL" id="KAG7531942.1"/>
    </source>
</evidence>
<proteinExistence type="predicted"/>
<evidence type="ECO:0000256" key="1">
    <source>
        <dbReference type="ARBA" id="ARBA00022574"/>
    </source>
</evidence>
<dbReference type="InterPro" id="IPR036322">
    <property type="entry name" value="WD40_repeat_dom_sf"/>
</dbReference>
<dbReference type="PROSITE" id="PS50082">
    <property type="entry name" value="WD_REPEATS_2"/>
    <property type="match status" value="1"/>
</dbReference>
<evidence type="ECO:0000256" key="4">
    <source>
        <dbReference type="SAM" id="MobiDB-lite"/>
    </source>
</evidence>
<comment type="caution">
    <text evidence="5">The sequence shown here is derived from an EMBL/GenBank/DDBJ whole genome shotgun (WGS) entry which is preliminary data.</text>
</comment>
<evidence type="ECO:0000256" key="3">
    <source>
        <dbReference type="PROSITE-ProRule" id="PRU00221"/>
    </source>
</evidence>
<keyword evidence="2" id="KW-0677">Repeat</keyword>
<dbReference type="Proteomes" id="UP000812966">
    <property type="component" value="Unassembled WGS sequence"/>
</dbReference>
<dbReference type="Gene3D" id="2.130.10.10">
    <property type="entry name" value="YVTN repeat-like/Quinoprotein amine dehydrogenase"/>
    <property type="match status" value="2"/>
</dbReference>
<dbReference type="PANTHER" id="PTHR15574:SF40">
    <property type="entry name" value="WD AND TETRATRICOPEPTIDE REPEATS PROTEIN 1"/>
    <property type="match status" value="1"/>
</dbReference>